<proteinExistence type="inferred from homology"/>
<comment type="catalytic activity">
    <reaction evidence="1">
        <text>GDP-alpha-D-mannose = GDP-4-dehydro-alpha-D-rhamnose + H2O</text>
        <dbReference type="Rhea" id="RHEA:23820"/>
        <dbReference type="ChEBI" id="CHEBI:15377"/>
        <dbReference type="ChEBI" id="CHEBI:57527"/>
        <dbReference type="ChEBI" id="CHEBI:57964"/>
        <dbReference type="EC" id="4.2.1.47"/>
    </reaction>
</comment>
<evidence type="ECO:0000256" key="1">
    <source>
        <dbReference type="ARBA" id="ARBA00000188"/>
    </source>
</evidence>
<organism evidence="8 9">
    <name type="scientific">Niveispirillum cyanobacteriorum</name>
    <dbReference type="NCBI Taxonomy" id="1612173"/>
    <lineage>
        <taxon>Bacteria</taxon>
        <taxon>Pseudomonadati</taxon>
        <taxon>Pseudomonadota</taxon>
        <taxon>Alphaproteobacteria</taxon>
        <taxon>Rhodospirillales</taxon>
        <taxon>Azospirillaceae</taxon>
        <taxon>Niveispirillum</taxon>
    </lineage>
</organism>
<evidence type="ECO:0000256" key="5">
    <source>
        <dbReference type="ARBA" id="ARBA00022458"/>
    </source>
</evidence>
<protein>
    <recommendedName>
        <fullName evidence="4">GDP-mannose 4,6-dehydratase</fullName>
        <ecNumber evidence="4">4.2.1.47</ecNumber>
    </recommendedName>
</protein>
<dbReference type="Proteomes" id="UP000234752">
    <property type="component" value="Chromosome eg_2"/>
</dbReference>
<dbReference type="Pfam" id="PF16363">
    <property type="entry name" value="GDP_Man_Dehyd"/>
    <property type="match status" value="1"/>
</dbReference>
<dbReference type="RefSeq" id="WP_102113481.1">
    <property type="nucleotide sequence ID" value="NZ_BMGN01000012.1"/>
</dbReference>
<dbReference type="GO" id="GO:0042351">
    <property type="term" value="P:'de novo' GDP-L-fucose biosynthetic process"/>
    <property type="evidence" value="ECO:0007669"/>
    <property type="project" value="TreeGrafter"/>
</dbReference>
<dbReference type="CDD" id="cd05260">
    <property type="entry name" value="GDP_MD_SDR_e"/>
    <property type="match status" value="1"/>
</dbReference>
<dbReference type="PANTHER" id="PTHR43715">
    <property type="entry name" value="GDP-MANNOSE 4,6-DEHYDRATASE"/>
    <property type="match status" value="1"/>
</dbReference>
<evidence type="ECO:0000256" key="3">
    <source>
        <dbReference type="ARBA" id="ARBA00009263"/>
    </source>
</evidence>
<name>A0A2K9NH89_9PROT</name>
<dbReference type="Gene3D" id="3.90.25.10">
    <property type="entry name" value="UDP-galactose 4-epimerase, domain 1"/>
    <property type="match status" value="1"/>
</dbReference>
<comment type="similarity">
    <text evidence="3">Belongs to the NAD(P)-dependent epimerase/dehydratase family. GDP-mannose 4,6-dehydratase subfamily.</text>
</comment>
<dbReference type="KEGG" id="ncb:C0V82_15950"/>
<evidence type="ECO:0000313" key="9">
    <source>
        <dbReference type="Proteomes" id="UP000234752"/>
    </source>
</evidence>
<keyword evidence="9" id="KW-1185">Reference proteome</keyword>
<evidence type="ECO:0000256" key="6">
    <source>
        <dbReference type="ARBA" id="ARBA00023239"/>
    </source>
</evidence>
<accession>A0A2K9NH89</accession>
<evidence type="ECO:0000256" key="2">
    <source>
        <dbReference type="ARBA" id="ARBA00001937"/>
    </source>
</evidence>
<evidence type="ECO:0000256" key="4">
    <source>
        <dbReference type="ARBA" id="ARBA00011989"/>
    </source>
</evidence>
<dbReference type="EMBL" id="CP025612">
    <property type="protein sequence ID" value="AUN31926.1"/>
    <property type="molecule type" value="Genomic_DNA"/>
</dbReference>
<comment type="cofactor">
    <cofactor evidence="2">
        <name>NADP(+)</name>
        <dbReference type="ChEBI" id="CHEBI:58349"/>
    </cofactor>
</comment>
<dbReference type="EC" id="4.2.1.47" evidence="4"/>
<evidence type="ECO:0000256" key="7">
    <source>
        <dbReference type="ARBA" id="ARBA00059383"/>
    </source>
</evidence>
<dbReference type="SUPFAM" id="SSF51735">
    <property type="entry name" value="NAD(P)-binding Rossmann-fold domains"/>
    <property type="match status" value="1"/>
</dbReference>
<dbReference type="Gene3D" id="3.40.50.720">
    <property type="entry name" value="NAD(P)-binding Rossmann-like Domain"/>
    <property type="match status" value="1"/>
</dbReference>
<evidence type="ECO:0000313" key="8">
    <source>
        <dbReference type="EMBL" id="AUN31926.1"/>
    </source>
</evidence>
<sequence>MGEERGKGRRALITGITSQDGAYLASLLLEKGYQVTGTLRPGGTSLAQAWRLREMGLLGRVTTVTVDLTDGRAVSWLLDDHVPDEIYHLAAHSSVHSSFHIPAETFASNAVATTNLLETVRTRCPDTRFYHASTSEMFGEAPEVPQTETTLFRPRSPYAVAKVAAHQMTTLYRIAYGLFCVNGILFNHESPLRGPEFVTAKIVRSLTRWRAGEQASPMALGRLDARRDWGFAGDYVQGMWSMLQADQADDYLLSTGRTWSVRDFVSLTAQALDIRLHWQGTGARETAIDLDSGRICVAVDPGLFRPAEVGELRGDSRKARERLGWSPTVELPAIIAMMVKAEQARQAQTPNAVRE</sequence>
<dbReference type="InterPro" id="IPR006368">
    <property type="entry name" value="GDP_Man_deHydtase"/>
</dbReference>
<reference evidence="8 9" key="1">
    <citation type="submission" date="2017-12" db="EMBL/GenBank/DDBJ databases">
        <title>Genomes of bacteria within cyanobacterial aggregates.</title>
        <authorList>
            <person name="Cai H."/>
        </authorList>
    </citation>
    <scope>NUCLEOTIDE SEQUENCE [LARGE SCALE GENOMIC DNA]</scope>
    <source>
        <strain evidence="8 9">TH16</strain>
    </source>
</reference>
<keyword evidence="6" id="KW-0456">Lyase</keyword>
<dbReference type="InterPro" id="IPR016040">
    <property type="entry name" value="NAD(P)-bd_dom"/>
</dbReference>
<gene>
    <name evidence="8" type="ORF">C0V82_15950</name>
</gene>
<dbReference type="InterPro" id="IPR036291">
    <property type="entry name" value="NAD(P)-bd_dom_sf"/>
</dbReference>
<dbReference type="AlphaFoldDB" id="A0A2K9NH89"/>
<comment type="function">
    <text evidence="7">Catalyzes the conversion of GDP-D-mannose to GDP-4-dehydro-6-deoxy-D-mannose.</text>
</comment>
<dbReference type="FunFam" id="3.40.50.720:FF:000924">
    <property type="entry name" value="GDP-mannose 4,6 dehydratase"/>
    <property type="match status" value="1"/>
</dbReference>
<dbReference type="PANTHER" id="PTHR43715:SF1">
    <property type="entry name" value="GDP-MANNOSE 4,6 DEHYDRATASE"/>
    <property type="match status" value="1"/>
</dbReference>
<dbReference type="OrthoDB" id="9779041at2"/>
<dbReference type="GO" id="GO:0008446">
    <property type="term" value="F:GDP-mannose 4,6-dehydratase activity"/>
    <property type="evidence" value="ECO:0007669"/>
    <property type="project" value="UniProtKB-EC"/>
</dbReference>
<keyword evidence="5" id="KW-0536">Nodulation</keyword>